<feature type="domain" description="PAC" evidence="3">
    <location>
        <begin position="140"/>
        <end position="192"/>
    </location>
</feature>
<dbReference type="SMART" id="SM00091">
    <property type="entry name" value="PAS"/>
    <property type="match status" value="2"/>
</dbReference>
<dbReference type="InterPro" id="IPR001610">
    <property type="entry name" value="PAC"/>
</dbReference>
<dbReference type="InterPro" id="IPR013655">
    <property type="entry name" value="PAS_fold_3"/>
</dbReference>
<dbReference type="AlphaFoldDB" id="A0A6B3SGR4"/>
<dbReference type="InterPro" id="IPR000014">
    <property type="entry name" value="PAS"/>
</dbReference>
<dbReference type="PANTHER" id="PTHR44757:SF2">
    <property type="entry name" value="BIOFILM ARCHITECTURE MAINTENANCE PROTEIN MBAA"/>
    <property type="match status" value="1"/>
</dbReference>
<dbReference type="Gene3D" id="3.30.450.40">
    <property type="match status" value="1"/>
</dbReference>
<feature type="domain" description="PAC" evidence="3">
    <location>
        <begin position="434"/>
        <end position="484"/>
    </location>
</feature>
<dbReference type="Pfam" id="PF00990">
    <property type="entry name" value="GGDEF"/>
    <property type="match status" value="1"/>
</dbReference>
<dbReference type="InterPro" id="IPR029016">
    <property type="entry name" value="GAF-like_dom_sf"/>
</dbReference>
<dbReference type="InterPro" id="IPR003018">
    <property type="entry name" value="GAF"/>
</dbReference>
<dbReference type="RefSeq" id="WP_163960281.1">
    <property type="nucleotide sequence ID" value="NZ_JAAIVB010000008.1"/>
</dbReference>
<dbReference type="InterPro" id="IPR029787">
    <property type="entry name" value="Nucleotide_cyclase"/>
</dbReference>
<dbReference type="Pfam" id="PF13185">
    <property type="entry name" value="GAF_2"/>
    <property type="match status" value="1"/>
</dbReference>
<dbReference type="Pfam" id="PF00563">
    <property type="entry name" value="EAL"/>
    <property type="match status" value="1"/>
</dbReference>
<dbReference type="SUPFAM" id="SSF141868">
    <property type="entry name" value="EAL domain-like"/>
    <property type="match status" value="1"/>
</dbReference>
<dbReference type="Gene3D" id="3.30.450.20">
    <property type="entry name" value="PAS domain"/>
    <property type="match status" value="2"/>
</dbReference>
<dbReference type="PROSITE" id="PS50887">
    <property type="entry name" value="GGDEF"/>
    <property type="match status" value="1"/>
</dbReference>
<name>A0A6B3SGR4_9BURK</name>
<dbReference type="CDD" id="cd01948">
    <property type="entry name" value="EAL"/>
    <property type="match status" value="1"/>
</dbReference>
<dbReference type="Pfam" id="PF08447">
    <property type="entry name" value="PAS_3"/>
    <property type="match status" value="1"/>
</dbReference>
<dbReference type="NCBIfam" id="TIGR00254">
    <property type="entry name" value="GGDEF"/>
    <property type="match status" value="1"/>
</dbReference>
<dbReference type="InterPro" id="IPR001633">
    <property type="entry name" value="EAL_dom"/>
</dbReference>
<gene>
    <name evidence="6" type="ORF">G3574_01805</name>
</gene>
<dbReference type="Pfam" id="PF13426">
    <property type="entry name" value="PAS_9"/>
    <property type="match status" value="1"/>
</dbReference>
<comment type="caution">
    <text evidence="6">The sequence shown here is derived from an EMBL/GenBank/DDBJ whole genome shotgun (WGS) entry which is preliminary data.</text>
</comment>
<dbReference type="InterPro" id="IPR043128">
    <property type="entry name" value="Rev_trsase/Diguanyl_cyclase"/>
</dbReference>
<dbReference type="PROSITE" id="PS50112">
    <property type="entry name" value="PAS"/>
    <property type="match status" value="1"/>
</dbReference>
<dbReference type="PANTHER" id="PTHR44757">
    <property type="entry name" value="DIGUANYLATE CYCLASE DGCP"/>
    <property type="match status" value="1"/>
</dbReference>
<dbReference type="EMBL" id="JAAIVB010000008">
    <property type="protein sequence ID" value="NEX59803.1"/>
    <property type="molecule type" value="Genomic_DNA"/>
</dbReference>
<dbReference type="FunFam" id="3.20.20.450:FF:000001">
    <property type="entry name" value="Cyclic di-GMP phosphodiesterase yahA"/>
    <property type="match status" value="1"/>
</dbReference>
<dbReference type="Gene3D" id="3.20.20.450">
    <property type="entry name" value="EAL domain"/>
    <property type="match status" value="1"/>
</dbReference>
<evidence type="ECO:0000259" key="5">
    <source>
        <dbReference type="PROSITE" id="PS50887"/>
    </source>
</evidence>
<dbReference type="InterPro" id="IPR000700">
    <property type="entry name" value="PAS-assoc_C"/>
</dbReference>
<dbReference type="InterPro" id="IPR035965">
    <property type="entry name" value="PAS-like_dom_sf"/>
</dbReference>
<sequence>MAGMHPLLQHQLERLGFSEAAPPASAKQWSRLLAAISEAMADWEGKLPAGMASQLDFPNRDLKDLSDRLAEAQRIAGLGYWSFTPASRTWYWSDECFRICDLEATAAPPDYRGFRRMVQRRDRPGLRWSVDRMLHAGLALELEFRLHLPKRGMRWIRVLGRTVRDDTGTITRLHGTIMDVTARKQVEVRQAVEHGITRMLAESEAPSVLLPAIVQTICERVGWACGAYWALNRERNAYERVSAWPPGNPLMDAFFAACPSQVPPTMRQGLLGRVLETGTPAWAGNVALDPVLGPAVAASHAGLRVAFAFPIQAGAQIRGVMEFFSRRVQEMDPDMLRSAHFIGRHIAQYLERRDAEKGLRQSEAHFRALVEQATDSFYVHDSDGMLLDVNQHACHSLGYLREELLRMSMMDIDAKLSPEDLKQLGPGLTTGAPTAIESVHRRKDGTEFPVELRIGPILIDGKECMLSLARDMTERVRMQQHIEHLAFHDSLTNLPNRAMFNRHLQHAIEQADRHKRRLAVLFVDLDRFKNVNDTLGHGAGDVLLQEMSRRISHCLRTSDVVARNRTSEDIVARLGGDEFVVLIESFTDGSQVAEVAQRILNVMVKEYILDGQLIHMTASIGISIFPEDGRHDFTLMKHADIAMYRAKDLGKNRYEFYSAWMNGHSARSLALESGLRRAIERNELALHYQAKVDSHNGRIAGMEALVRWRHPELGLVPPDQFIPLAEETGLIVPLSRWVLNEACRQHAEWVNAGFPPVRIAVNLSARQFVEDGLCEEVFATLALHGLDARLLELEITESMVMANTERTFEALARLRSSGIRIAIDDFGVGYSSLSQLKQFPVDVIKIDRSFIRDIPGDPSDAAITDAIIAMSKRLKVITVAEGVETPHQWHFLREHGCDEIQGYYFCKPLEAQAFLAYALKNMEETAPA</sequence>
<proteinExistence type="predicted"/>
<dbReference type="InterPro" id="IPR035919">
    <property type="entry name" value="EAL_sf"/>
</dbReference>
<dbReference type="PROSITE" id="PS50883">
    <property type="entry name" value="EAL"/>
    <property type="match status" value="1"/>
</dbReference>
<dbReference type="GO" id="GO:0071111">
    <property type="term" value="F:cyclic-guanylate-specific phosphodiesterase activity"/>
    <property type="evidence" value="ECO:0007669"/>
    <property type="project" value="UniProtKB-EC"/>
</dbReference>
<dbReference type="SMART" id="SM00267">
    <property type="entry name" value="GGDEF"/>
    <property type="match status" value="1"/>
</dbReference>
<evidence type="ECO:0000259" key="4">
    <source>
        <dbReference type="PROSITE" id="PS50883"/>
    </source>
</evidence>
<accession>A0A6B3SGR4</accession>
<dbReference type="Proteomes" id="UP000482155">
    <property type="component" value="Unassembled WGS sequence"/>
</dbReference>
<evidence type="ECO:0000313" key="7">
    <source>
        <dbReference type="Proteomes" id="UP000482155"/>
    </source>
</evidence>
<dbReference type="CDD" id="cd00130">
    <property type="entry name" value="PAS"/>
    <property type="match status" value="2"/>
</dbReference>
<feature type="domain" description="GGDEF" evidence="5">
    <location>
        <begin position="516"/>
        <end position="659"/>
    </location>
</feature>
<dbReference type="SUPFAM" id="SSF55073">
    <property type="entry name" value="Nucleotide cyclase"/>
    <property type="match status" value="1"/>
</dbReference>
<dbReference type="PROSITE" id="PS50113">
    <property type="entry name" value="PAC"/>
    <property type="match status" value="2"/>
</dbReference>
<dbReference type="FunFam" id="3.30.70.270:FF:000001">
    <property type="entry name" value="Diguanylate cyclase domain protein"/>
    <property type="match status" value="1"/>
</dbReference>
<evidence type="ECO:0000259" key="3">
    <source>
        <dbReference type="PROSITE" id="PS50113"/>
    </source>
</evidence>
<dbReference type="SUPFAM" id="SSF55785">
    <property type="entry name" value="PYP-like sensor domain (PAS domain)"/>
    <property type="match status" value="2"/>
</dbReference>
<keyword evidence="7" id="KW-1185">Reference proteome</keyword>
<feature type="domain" description="EAL" evidence="4">
    <location>
        <begin position="668"/>
        <end position="922"/>
    </location>
</feature>
<feature type="domain" description="PAS" evidence="2">
    <location>
        <begin position="362"/>
        <end position="424"/>
    </location>
</feature>
<reference evidence="6 7" key="1">
    <citation type="submission" date="2020-02" db="EMBL/GenBank/DDBJ databases">
        <authorList>
            <person name="Kim M.K."/>
        </authorList>
    </citation>
    <scope>NUCLEOTIDE SEQUENCE [LARGE SCALE GENOMIC DNA]</scope>
    <source>
        <strain evidence="6 7">17J57-3</strain>
    </source>
</reference>
<dbReference type="Gene3D" id="3.30.70.270">
    <property type="match status" value="1"/>
</dbReference>
<evidence type="ECO:0000259" key="2">
    <source>
        <dbReference type="PROSITE" id="PS50112"/>
    </source>
</evidence>
<dbReference type="InterPro" id="IPR052155">
    <property type="entry name" value="Biofilm_reg_signaling"/>
</dbReference>
<dbReference type="SMART" id="SM00052">
    <property type="entry name" value="EAL"/>
    <property type="match status" value="1"/>
</dbReference>
<dbReference type="SMART" id="SM00086">
    <property type="entry name" value="PAC"/>
    <property type="match status" value="2"/>
</dbReference>
<organism evidence="6 7">
    <name type="scientific">Noviherbaspirillum galbum</name>
    <dbReference type="NCBI Taxonomy" id="2709383"/>
    <lineage>
        <taxon>Bacteria</taxon>
        <taxon>Pseudomonadati</taxon>
        <taxon>Pseudomonadota</taxon>
        <taxon>Betaproteobacteria</taxon>
        <taxon>Burkholderiales</taxon>
        <taxon>Oxalobacteraceae</taxon>
        <taxon>Noviherbaspirillum</taxon>
    </lineage>
</organism>
<evidence type="ECO:0000313" key="6">
    <source>
        <dbReference type="EMBL" id="NEX59803.1"/>
    </source>
</evidence>
<dbReference type="Gene3D" id="2.10.70.100">
    <property type="match status" value="1"/>
</dbReference>
<dbReference type="CDD" id="cd01949">
    <property type="entry name" value="GGDEF"/>
    <property type="match status" value="1"/>
</dbReference>
<dbReference type="NCBIfam" id="TIGR00229">
    <property type="entry name" value="sensory_box"/>
    <property type="match status" value="1"/>
</dbReference>
<protein>
    <submittedName>
        <fullName evidence="6">EAL domain-containing protein</fullName>
    </submittedName>
</protein>
<dbReference type="SUPFAM" id="SSF55781">
    <property type="entry name" value="GAF domain-like"/>
    <property type="match status" value="1"/>
</dbReference>
<dbReference type="GO" id="GO:0071732">
    <property type="term" value="P:cellular response to nitric oxide"/>
    <property type="evidence" value="ECO:0007669"/>
    <property type="project" value="UniProtKB-ARBA"/>
</dbReference>
<dbReference type="InterPro" id="IPR000160">
    <property type="entry name" value="GGDEF_dom"/>
</dbReference>
<evidence type="ECO:0000256" key="1">
    <source>
        <dbReference type="ARBA" id="ARBA00051114"/>
    </source>
</evidence>
<comment type="catalytic activity">
    <reaction evidence="1">
        <text>3',3'-c-di-GMP + H2O = 5'-phosphoguanylyl(3'-&gt;5')guanosine + H(+)</text>
        <dbReference type="Rhea" id="RHEA:24902"/>
        <dbReference type="ChEBI" id="CHEBI:15377"/>
        <dbReference type="ChEBI" id="CHEBI:15378"/>
        <dbReference type="ChEBI" id="CHEBI:58754"/>
        <dbReference type="ChEBI" id="CHEBI:58805"/>
        <dbReference type="EC" id="3.1.4.52"/>
    </reaction>
    <physiologicalReaction direction="left-to-right" evidence="1">
        <dbReference type="Rhea" id="RHEA:24903"/>
    </physiologicalReaction>
</comment>